<dbReference type="Pfam" id="PF13560">
    <property type="entry name" value="HTH_31"/>
    <property type="match status" value="1"/>
</dbReference>
<dbReference type="CDD" id="cd00093">
    <property type="entry name" value="HTH_XRE"/>
    <property type="match status" value="1"/>
</dbReference>
<dbReference type="Pfam" id="PF19054">
    <property type="entry name" value="DUF5753"/>
    <property type="match status" value="1"/>
</dbReference>
<feature type="domain" description="DUF5753" evidence="1">
    <location>
        <begin position="110"/>
        <end position="275"/>
    </location>
</feature>
<dbReference type="InterPro" id="IPR010982">
    <property type="entry name" value="Lambda_DNA-bd_dom_sf"/>
</dbReference>
<keyword evidence="3" id="KW-1185">Reference proteome</keyword>
<proteinExistence type="predicted"/>
<evidence type="ECO:0000259" key="1">
    <source>
        <dbReference type="Pfam" id="PF19054"/>
    </source>
</evidence>
<protein>
    <recommendedName>
        <fullName evidence="1">DUF5753 domain-containing protein</fullName>
    </recommendedName>
</protein>
<gene>
    <name evidence="2" type="ORF">FHR34_005329</name>
</gene>
<evidence type="ECO:0000313" key="3">
    <source>
        <dbReference type="Proteomes" id="UP000540506"/>
    </source>
</evidence>
<comment type="caution">
    <text evidence="2">The sequence shown here is derived from an EMBL/GenBank/DDBJ whole genome shotgun (WGS) entry which is preliminary data.</text>
</comment>
<organism evidence="2 3">
    <name type="scientific">Kitasatospora kifunensis</name>
    <name type="common">Streptomyces kifunensis</name>
    <dbReference type="NCBI Taxonomy" id="58351"/>
    <lineage>
        <taxon>Bacteria</taxon>
        <taxon>Bacillati</taxon>
        <taxon>Actinomycetota</taxon>
        <taxon>Actinomycetes</taxon>
        <taxon>Kitasatosporales</taxon>
        <taxon>Streptomycetaceae</taxon>
        <taxon>Kitasatospora</taxon>
    </lineage>
</organism>
<sequence length="282" mass="30988">MPTSPSSGAQEARLAVAARLREIMLDACLQGQELAALCGWNGAKTSRIINAKTAPSDKDIRAWCAACGADDQAEDLIAANRAVDSMYVEWRRLTRTGLRRLQESAVPLYERTRHFRAYSSRVVPGVLQTEAYATALLATVADFRRTPNDVTEAVAARLARSRVIRTGNHRFAILVEESVLYYRLGSVATMAEQLAYLLAVMSLPTVSLGVIPFTAVRSMWPVETFNIFDDAEAGMELLSAQVTVTTPSEVDLYARAFDRFKDFAVYGAQARSLISKAIDSLE</sequence>
<dbReference type="RefSeq" id="WP_184939440.1">
    <property type="nucleotide sequence ID" value="NZ_JACHJV010000001.1"/>
</dbReference>
<accession>A0A7W7R7L2</accession>
<dbReference type="AlphaFoldDB" id="A0A7W7R7L2"/>
<dbReference type="SUPFAM" id="SSF47413">
    <property type="entry name" value="lambda repressor-like DNA-binding domains"/>
    <property type="match status" value="1"/>
</dbReference>
<dbReference type="EMBL" id="JACHJV010000001">
    <property type="protein sequence ID" value="MBB4926336.1"/>
    <property type="molecule type" value="Genomic_DNA"/>
</dbReference>
<name>A0A7W7R7L2_KITKI</name>
<dbReference type="Proteomes" id="UP000540506">
    <property type="component" value="Unassembled WGS sequence"/>
</dbReference>
<dbReference type="InterPro" id="IPR043917">
    <property type="entry name" value="DUF5753"/>
</dbReference>
<dbReference type="InterPro" id="IPR001387">
    <property type="entry name" value="Cro/C1-type_HTH"/>
</dbReference>
<evidence type="ECO:0000313" key="2">
    <source>
        <dbReference type="EMBL" id="MBB4926336.1"/>
    </source>
</evidence>
<reference evidence="2 3" key="1">
    <citation type="submission" date="2020-08" db="EMBL/GenBank/DDBJ databases">
        <title>Sequencing the genomes of 1000 actinobacteria strains.</title>
        <authorList>
            <person name="Klenk H.-P."/>
        </authorList>
    </citation>
    <scope>NUCLEOTIDE SEQUENCE [LARGE SCALE GENOMIC DNA]</scope>
    <source>
        <strain evidence="2 3">DSM 41654</strain>
    </source>
</reference>
<dbReference type="GO" id="GO:0003677">
    <property type="term" value="F:DNA binding"/>
    <property type="evidence" value="ECO:0007669"/>
    <property type="project" value="InterPro"/>
</dbReference>